<dbReference type="SUPFAM" id="SSF52047">
    <property type="entry name" value="RNI-like"/>
    <property type="match status" value="1"/>
</dbReference>
<reference evidence="1 2" key="1">
    <citation type="submission" date="2020-06" db="EMBL/GenBank/DDBJ databases">
        <title>Actinomadura xiongansis sp. nov., isolated from soil of Baiyangdian.</title>
        <authorList>
            <person name="Zhang X."/>
        </authorList>
    </citation>
    <scope>NUCLEOTIDE SEQUENCE [LARGE SCALE GENOMIC DNA]</scope>
    <source>
        <strain evidence="1 2">HBUM206468</strain>
    </source>
</reference>
<name>A0ABR7LKG1_9ACTN</name>
<dbReference type="InterPro" id="IPR032675">
    <property type="entry name" value="LRR_dom_sf"/>
</dbReference>
<dbReference type="Proteomes" id="UP000805614">
    <property type="component" value="Unassembled WGS sequence"/>
</dbReference>
<protein>
    <submittedName>
        <fullName evidence="1">STM4015 family protein</fullName>
    </submittedName>
</protein>
<proteinExistence type="predicted"/>
<keyword evidence="2" id="KW-1185">Reference proteome</keyword>
<accession>A0ABR7LKG1</accession>
<dbReference type="NCBIfam" id="NF038076">
    <property type="entry name" value="fam_STM4015"/>
    <property type="match status" value="1"/>
</dbReference>
<comment type="caution">
    <text evidence="1">The sequence shown here is derived from an EMBL/GenBank/DDBJ whole genome shotgun (WGS) entry which is preliminary data.</text>
</comment>
<dbReference type="EMBL" id="JABVEC010000003">
    <property type="protein sequence ID" value="MBC6465168.1"/>
    <property type="molecule type" value="Genomic_DNA"/>
</dbReference>
<sequence>MVRHLREFAGLPVTVFDQNIEEDEICGPSYAQELDLVARRFRGEADEIADEIELFAHRLRSHAHKITEDGLPHEPPVAWRVATDHETPFGEVFERFLFQVDTCRLTALVIGFWGALHDESRPDPVDLLVKAADRFPELRALFLGDIESEEQELSWISHSDISPLFEAFPKLERVEVRGSGGLRLRPIQSTALKVLRFESGGLPAEVVRAVAASDLPDLEHLDLWLGIEAYGGDAAVADLGPILSGERLPSLRHLGLEDGEIQDEIAAAIAWAPVVAGLESLSLAMGLLTDEGAEALLSGQPLTHLKRLDLHHHWLGDEMVERVRAALAGVDVALDPADDYRDGPYVEVSE</sequence>
<gene>
    <name evidence="1" type="ORF">HKK74_06640</name>
</gene>
<organism evidence="1 2">
    <name type="scientific">Actinomadura alba</name>
    <dbReference type="NCBI Taxonomy" id="406431"/>
    <lineage>
        <taxon>Bacteria</taxon>
        <taxon>Bacillati</taxon>
        <taxon>Actinomycetota</taxon>
        <taxon>Actinomycetes</taxon>
        <taxon>Streptosporangiales</taxon>
        <taxon>Thermomonosporaceae</taxon>
        <taxon>Actinomadura</taxon>
    </lineage>
</organism>
<evidence type="ECO:0000313" key="2">
    <source>
        <dbReference type="Proteomes" id="UP000805614"/>
    </source>
</evidence>
<dbReference type="Gene3D" id="3.80.10.10">
    <property type="entry name" value="Ribonuclease Inhibitor"/>
    <property type="match status" value="1"/>
</dbReference>
<evidence type="ECO:0000313" key="1">
    <source>
        <dbReference type="EMBL" id="MBC6465168.1"/>
    </source>
</evidence>
<dbReference type="InterPro" id="IPR047722">
    <property type="entry name" value="STM4015-like"/>
</dbReference>